<keyword evidence="5" id="KW-0418">Kinase</keyword>
<dbReference type="InterPro" id="IPR000719">
    <property type="entry name" value="Prot_kinase_dom"/>
</dbReference>
<dbReference type="FunFam" id="1.10.510.10:FF:000183">
    <property type="entry name" value="Serine/threonine-protein kinase hal4"/>
    <property type="match status" value="1"/>
</dbReference>
<keyword evidence="2" id="KW-0723">Serine/threonine-protein kinase</keyword>
<comment type="catalytic activity">
    <reaction evidence="8">
        <text>L-seryl-[protein] + ATP = O-phospho-L-seryl-[protein] + ADP + H(+)</text>
        <dbReference type="Rhea" id="RHEA:17989"/>
        <dbReference type="Rhea" id="RHEA-COMP:9863"/>
        <dbReference type="Rhea" id="RHEA-COMP:11604"/>
        <dbReference type="ChEBI" id="CHEBI:15378"/>
        <dbReference type="ChEBI" id="CHEBI:29999"/>
        <dbReference type="ChEBI" id="CHEBI:30616"/>
        <dbReference type="ChEBI" id="CHEBI:83421"/>
        <dbReference type="ChEBI" id="CHEBI:456216"/>
        <dbReference type="EC" id="2.7.11.1"/>
    </reaction>
</comment>
<evidence type="ECO:0000256" key="3">
    <source>
        <dbReference type="ARBA" id="ARBA00022679"/>
    </source>
</evidence>
<name>A0A381L762_BLUGR</name>
<keyword evidence="4 10" id="KW-0547">Nucleotide-binding</keyword>
<dbReference type="SMART" id="SM00220">
    <property type="entry name" value="S_TKc"/>
    <property type="match status" value="1"/>
</dbReference>
<evidence type="ECO:0000256" key="7">
    <source>
        <dbReference type="ARBA" id="ARBA00047899"/>
    </source>
</evidence>
<dbReference type="PANTHER" id="PTHR24343">
    <property type="entry name" value="SERINE/THREONINE KINASE"/>
    <property type="match status" value="1"/>
</dbReference>
<dbReference type="PROSITE" id="PS00108">
    <property type="entry name" value="PROTEIN_KINASE_ST"/>
    <property type="match status" value="1"/>
</dbReference>
<feature type="compositionally biased region" description="Low complexity" evidence="11">
    <location>
        <begin position="1"/>
        <end position="28"/>
    </location>
</feature>
<feature type="domain" description="Protein kinase" evidence="12">
    <location>
        <begin position="248"/>
        <end position="518"/>
    </location>
</feature>
<sequence>MASASSSRESSNSVHQSQKSSSTSQASSIAEARHIRSNSPSQLGACSIEIPTGNGLITPPSEPYVKTPRASSPYNWAEKPSMTKRITRMFTKDPVRTDMSLHTPTIAACQASGRSDLASPFNLSSKSPSRKTSVLETPSRSEHQEKSSPSMLREKRAPSSMHQRFVTNSDVTGGHQHHLKSAKRQEKLMDILRSVISCKTRIEPTQEGEQQLSLMSNWVDQLKSEREAMTSEKKGGINTATTLVEKYGKCQEIVGRGAFGIVRISHKRTEGLGEQLYAVKEFRRRPDETEKKYSKRLTSEFCISSSLRHPNVIHTLDLLQDSKGDYCEVMEFCAGGDLYTLVLSAGRLEMAEADCYFKQMMRGVEYMHEMGVAHRDLKPENLLLTTHGSLKITDFGNGECFRMAWESDAHMVTGLCGSAPYIAPEEYTDKEFDARAVDVWATGVIYMAMRTGRHLWRVAKKDEDEFYERYLQGRRDEEGYAPIESLHKARCRNVIYSILDPNPARRITASQVLKSEWGREIQLCKAGEEGL</sequence>
<dbReference type="SUPFAM" id="SSF56112">
    <property type="entry name" value="Protein kinase-like (PK-like)"/>
    <property type="match status" value="1"/>
</dbReference>
<evidence type="ECO:0000256" key="4">
    <source>
        <dbReference type="ARBA" id="ARBA00022741"/>
    </source>
</evidence>
<feature type="compositionally biased region" description="Basic and acidic residues" evidence="11">
    <location>
        <begin position="139"/>
        <end position="157"/>
    </location>
</feature>
<accession>A0A381L762</accession>
<dbReference type="GO" id="GO:0004674">
    <property type="term" value="F:protein serine/threonine kinase activity"/>
    <property type="evidence" value="ECO:0007669"/>
    <property type="project" value="UniProtKB-KW"/>
</dbReference>
<evidence type="ECO:0000256" key="1">
    <source>
        <dbReference type="ARBA" id="ARBA00012513"/>
    </source>
</evidence>
<evidence type="ECO:0000256" key="8">
    <source>
        <dbReference type="ARBA" id="ARBA00048679"/>
    </source>
</evidence>
<evidence type="ECO:0000259" key="12">
    <source>
        <dbReference type="PROSITE" id="PS50011"/>
    </source>
</evidence>
<dbReference type="GO" id="GO:0005829">
    <property type="term" value="C:cytosol"/>
    <property type="evidence" value="ECO:0007669"/>
    <property type="project" value="TreeGrafter"/>
</dbReference>
<dbReference type="InterPro" id="IPR017441">
    <property type="entry name" value="Protein_kinase_ATP_BS"/>
</dbReference>
<dbReference type="GO" id="GO:0005524">
    <property type="term" value="F:ATP binding"/>
    <property type="evidence" value="ECO:0007669"/>
    <property type="project" value="UniProtKB-UniRule"/>
</dbReference>
<dbReference type="InterPro" id="IPR008271">
    <property type="entry name" value="Ser/Thr_kinase_AS"/>
</dbReference>
<evidence type="ECO:0000256" key="10">
    <source>
        <dbReference type="PROSITE-ProRule" id="PRU10141"/>
    </source>
</evidence>
<feature type="compositionally biased region" description="Polar residues" evidence="11">
    <location>
        <begin position="121"/>
        <end position="138"/>
    </location>
</feature>
<keyword evidence="6 10" id="KW-0067">ATP-binding</keyword>
<feature type="region of interest" description="Disordered" evidence="11">
    <location>
        <begin position="1"/>
        <end position="76"/>
    </location>
</feature>
<dbReference type="CDD" id="cd13994">
    <property type="entry name" value="STKc_HAL4_like"/>
    <property type="match status" value="1"/>
</dbReference>
<dbReference type="InterPro" id="IPR011009">
    <property type="entry name" value="Kinase-like_dom_sf"/>
</dbReference>
<dbReference type="Gene3D" id="1.10.510.10">
    <property type="entry name" value="Transferase(Phosphotransferase) domain 1"/>
    <property type="match status" value="1"/>
</dbReference>
<organism evidence="13">
    <name type="scientific">Blumeria graminis f. sp. tritici 96224</name>
    <dbReference type="NCBI Taxonomy" id="1268274"/>
    <lineage>
        <taxon>Eukaryota</taxon>
        <taxon>Fungi</taxon>
        <taxon>Dikarya</taxon>
        <taxon>Ascomycota</taxon>
        <taxon>Pezizomycotina</taxon>
        <taxon>Leotiomycetes</taxon>
        <taxon>Erysiphales</taxon>
        <taxon>Erysiphaceae</taxon>
        <taxon>Blumeria</taxon>
    </lineage>
</organism>
<evidence type="ECO:0000256" key="5">
    <source>
        <dbReference type="ARBA" id="ARBA00022777"/>
    </source>
</evidence>
<comment type="catalytic activity">
    <reaction evidence="7">
        <text>L-threonyl-[protein] + ATP = O-phospho-L-threonyl-[protein] + ADP + H(+)</text>
        <dbReference type="Rhea" id="RHEA:46608"/>
        <dbReference type="Rhea" id="RHEA-COMP:11060"/>
        <dbReference type="Rhea" id="RHEA-COMP:11605"/>
        <dbReference type="ChEBI" id="CHEBI:15378"/>
        <dbReference type="ChEBI" id="CHEBI:30013"/>
        <dbReference type="ChEBI" id="CHEBI:30616"/>
        <dbReference type="ChEBI" id="CHEBI:61977"/>
        <dbReference type="ChEBI" id="CHEBI:456216"/>
        <dbReference type="EC" id="2.7.11.1"/>
    </reaction>
</comment>
<dbReference type="OrthoDB" id="6513151at2759"/>
<gene>
    <name evidence="13" type="ORF">BGT96224V2_LOCUS2488</name>
</gene>
<dbReference type="GO" id="GO:0030003">
    <property type="term" value="P:intracellular monoatomic cation homeostasis"/>
    <property type="evidence" value="ECO:0007669"/>
    <property type="project" value="TreeGrafter"/>
</dbReference>
<feature type="binding site" evidence="10">
    <location>
        <position position="280"/>
    </location>
    <ligand>
        <name>ATP</name>
        <dbReference type="ChEBI" id="CHEBI:30616"/>
    </ligand>
</feature>
<protein>
    <recommendedName>
        <fullName evidence="1">non-specific serine/threonine protein kinase</fullName>
        <ecNumber evidence="1">2.7.11.1</ecNumber>
    </recommendedName>
    <alternativeName>
        <fullName evidence="9">Halotolerance protein 4</fullName>
    </alternativeName>
</protein>
<evidence type="ECO:0000313" key="13">
    <source>
        <dbReference type="EMBL" id="SUZ09360.1"/>
    </source>
</evidence>
<dbReference type="PANTHER" id="PTHR24343:SF558">
    <property type="entry name" value="PROTEIN KINASE DOMAIN-CONTAINING PROTEIN"/>
    <property type="match status" value="1"/>
</dbReference>
<proteinExistence type="predicted"/>
<feature type="non-terminal residue" evidence="13">
    <location>
        <position position="531"/>
    </location>
</feature>
<evidence type="ECO:0000256" key="2">
    <source>
        <dbReference type="ARBA" id="ARBA00022527"/>
    </source>
</evidence>
<dbReference type="EMBL" id="UIGY01000047">
    <property type="protein sequence ID" value="SUZ09360.1"/>
    <property type="molecule type" value="Genomic_DNA"/>
</dbReference>
<evidence type="ECO:0000256" key="11">
    <source>
        <dbReference type="SAM" id="MobiDB-lite"/>
    </source>
</evidence>
<dbReference type="AlphaFoldDB" id="A0A381L762"/>
<dbReference type="PROSITE" id="PS00107">
    <property type="entry name" value="PROTEIN_KINASE_ATP"/>
    <property type="match status" value="1"/>
</dbReference>
<evidence type="ECO:0000256" key="6">
    <source>
        <dbReference type="ARBA" id="ARBA00022840"/>
    </source>
</evidence>
<dbReference type="Pfam" id="PF00069">
    <property type="entry name" value="Pkinase"/>
    <property type="match status" value="1"/>
</dbReference>
<dbReference type="EC" id="2.7.11.1" evidence="1"/>
<evidence type="ECO:0000256" key="9">
    <source>
        <dbReference type="ARBA" id="ARBA00078109"/>
    </source>
</evidence>
<dbReference type="PROSITE" id="PS50011">
    <property type="entry name" value="PROTEIN_KINASE_DOM"/>
    <property type="match status" value="1"/>
</dbReference>
<feature type="region of interest" description="Disordered" evidence="11">
    <location>
        <begin position="111"/>
        <end position="161"/>
    </location>
</feature>
<reference evidence="13" key="1">
    <citation type="submission" date="2018-07" db="EMBL/GenBank/DDBJ databases">
        <authorList>
            <person name="Quirk P.G."/>
            <person name="Krulwich T.A."/>
        </authorList>
    </citation>
    <scope>NUCLEOTIDE SEQUENCE</scope>
    <source>
        <strain evidence="13">96224</strain>
    </source>
</reference>
<keyword evidence="3" id="KW-0808">Transferase</keyword>